<dbReference type="InterPro" id="IPR009057">
    <property type="entry name" value="Homeodomain-like_sf"/>
</dbReference>
<dbReference type="Pfam" id="PF12833">
    <property type="entry name" value="HTH_18"/>
    <property type="match status" value="1"/>
</dbReference>
<dbReference type="SUPFAM" id="SSF46689">
    <property type="entry name" value="Homeodomain-like"/>
    <property type="match status" value="2"/>
</dbReference>
<evidence type="ECO:0000256" key="2">
    <source>
        <dbReference type="ARBA" id="ARBA00023125"/>
    </source>
</evidence>
<dbReference type="Gene3D" id="1.10.10.60">
    <property type="entry name" value="Homeodomain-like"/>
    <property type="match status" value="1"/>
</dbReference>
<keyword evidence="2" id="KW-0238">DNA-binding</keyword>
<keyword evidence="1" id="KW-0805">Transcription regulation</keyword>
<keyword evidence="3" id="KW-0804">Transcription</keyword>
<comment type="caution">
    <text evidence="5">The sequence shown here is derived from an EMBL/GenBank/DDBJ whole genome shotgun (WGS) entry which is preliminary data.</text>
</comment>
<name>A0ABT2YPV4_9GAMM</name>
<keyword evidence="6" id="KW-1185">Reference proteome</keyword>
<dbReference type="InterPro" id="IPR018060">
    <property type="entry name" value="HTH_AraC"/>
</dbReference>
<dbReference type="Proteomes" id="UP001209713">
    <property type="component" value="Unassembled WGS sequence"/>
</dbReference>
<dbReference type="InterPro" id="IPR020449">
    <property type="entry name" value="Tscrpt_reg_AraC-type_HTH"/>
</dbReference>
<evidence type="ECO:0000256" key="1">
    <source>
        <dbReference type="ARBA" id="ARBA00023015"/>
    </source>
</evidence>
<accession>A0ABT2YPV4</accession>
<dbReference type="SMART" id="SM00342">
    <property type="entry name" value="HTH_ARAC"/>
    <property type="match status" value="1"/>
</dbReference>
<organism evidence="5 6">
    <name type="scientific">Marinomonas sargassi</name>
    <dbReference type="NCBI Taxonomy" id="2984494"/>
    <lineage>
        <taxon>Bacteria</taxon>
        <taxon>Pseudomonadati</taxon>
        <taxon>Pseudomonadota</taxon>
        <taxon>Gammaproteobacteria</taxon>
        <taxon>Oceanospirillales</taxon>
        <taxon>Oceanospirillaceae</taxon>
        <taxon>Marinomonas</taxon>
    </lineage>
</organism>
<gene>
    <name evidence="5" type="ORF">OFY17_03355</name>
</gene>
<feature type="domain" description="HTH araC/xylS-type" evidence="4">
    <location>
        <begin position="188"/>
        <end position="285"/>
    </location>
</feature>
<reference evidence="5 6" key="1">
    <citation type="submission" date="2022-10" db="EMBL/GenBank/DDBJ databases">
        <title>Marinomonas transparenta sp. nov. and Marinomonas sargassi sp. nov., isolated from marine alga (Sargassum natans (L.) Gaillon).</title>
        <authorList>
            <person name="Wang Y."/>
        </authorList>
    </citation>
    <scope>NUCLEOTIDE SEQUENCE [LARGE SCALE GENOMIC DNA]</scope>
    <source>
        <strain evidence="5 6">C2222</strain>
    </source>
</reference>
<dbReference type="RefSeq" id="WP_263529285.1">
    <property type="nucleotide sequence ID" value="NZ_JAOVZB010000001.1"/>
</dbReference>
<dbReference type="PROSITE" id="PS01124">
    <property type="entry name" value="HTH_ARAC_FAMILY_2"/>
    <property type="match status" value="1"/>
</dbReference>
<dbReference type="PANTHER" id="PTHR46796">
    <property type="entry name" value="HTH-TYPE TRANSCRIPTIONAL ACTIVATOR RHAS-RELATED"/>
    <property type="match status" value="1"/>
</dbReference>
<proteinExistence type="predicted"/>
<dbReference type="InterPro" id="IPR050204">
    <property type="entry name" value="AraC_XylS_family_regulators"/>
</dbReference>
<dbReference type="PRINTS" id="PR00032">
    <property type="entry name" value="HTHARAC"/>
</dbReference>
<evidence type="ECO:0000313" key="5">
    <source>
        <dbReference type="EMBL" id="MCV2401916.1"/>
    </source>
</evidence>
<dbReference type="InterPro" id="IPR018062">
    <property type="entry name" value="HTH_AraC-typ_CS"/>
</dbReference>
<dbReference type="PROSITE" id="PS00041">
    <property type="entry name" value="HTH_ARAC_FAMILY_1"/>
    <property type="match status" value="1"/>
</dbReference>
<sequence length="285" mass="32555">MDFRHTLTNAGVDLVRSSLIAPGVSVSEWSGQNAQTYYEGADENVISFYQHGGQNCSQIDSKGRAIRTGFDDAICVFPKDGLESNWFINGHLQFFHLYIGNDYFAKNLYELNDGYGDRFDFNESLQASDPILSAAMKSIALSDWDDSHIALGLESAANWVLVNLATSHLSESKRRTRKVGCFSLAHQVKIKDYFQDRLGDSVHLSDMANELYLSEFHFLKKFKNTFNETPYACLTRMRMEKAHTLLMKTDKSILDIALECGYNHHTQFSTKFKRYYGFSPRDLRK</sequence>
<evidence type="ECO:0000256" key="3">
    <source>
        <dbReference type="ARBA" id="ARBA00023163"/>
    </source>
</evidence>
<evidence type="ECO:0000313" key="6">
    <source>
        <dbReference type="Proteomes" id="UP001209713"/>
    </source>
</evidence>
<protein>
    <submittedName>
        <fullName evidence="5">Helix-turn-helix transcriptional regulator</fullName>
    </submittedName>
</protein>
<dbReference type="EMBL" id="JAOVZB010000001">
    <property type="protein sequence ID" value="MCV2401916.1"/>
    <property type="molecule type" value="Genomic_DNA"/>
</dbReference>
<evidence type="ECO:0000259" key="4">
    <source>
        <dbReference type="PROSITE" id="PS01124"/>
    </source>
</evidence>